<reference evidence="10" key="2">
    <citation type="submission" date="2023-01" db="EMBL/GenBank/DDBJ databases">
        <authorList>
            <person name="Sun Q."/>
            <person name="Evtushenko L."/>
        </authorList>
    </citation>
    <scope>NUCLEOTIDE SEQUENCE</scope>
    <source>
        <strain evidence="10">VKM B-1513</strain>
    </source>
</reference>
<comment type="similarity">
    <text evidence="6">Belongs to the RuvA family.</text>
</comment>
<dbReference type="SUPFAM" id="SSF50249">
    <property type="entry name" value="Nucleic acid-binding proteins"/>
    <property type="match status" value="1"/>
</dbReference>
<dbReference type="NCBIfam" id="TIGR00084">
    <property type="entry name" value="ruvA"/>
    <property type="match status" value="1"/>
</dbReference>
<name>A0A9W6IMU3_9PROT</name>
<dbReference type="GO" id="GO:0009379">
    <property type="term" value="C:Holliday junction helicase complex"/>
    <property type="evidence" value="ECO:0007669"/>
    <property type="project" value="InterPro"/>
</dbReference>
<feature type="region of interest" description="Disordered" evidence="7">
    <location>
        <begin position="130"/>
        <end position="168"/>
    </location>
</feature>
<dbReference type="InterPro" id="IPR036267">
    <property type="entry name" value="RuvA_C_sf"/>
</dbReference>
<dbReference type="GO" id="GO:0005524">
    <property type="term" value="F:ATP binding"/>
    <property type="evidence" value="ECO:0007669"/>
    <property type="project" value="InterPro"/>
</dbReference>
<dbReference type="EMBL" id="BSFE01000003">
    <property type="protein sequence ID" value="GLK51945.1"/>
    <property type="molecule type" value="Genomic_DNA"/>
</dbReference>
<dbReference type="InterPro" id="IPR010994">
    <property type="entry name" value="RuvA_2-like"/>
</dbReference>
<feature type="domain" description="Holliday junction DNA helicase RuvA C-terminal" evidence="9">
    <location>
        <begin position="168"/>
        <end position="213"/>
    </location>
</feature>
<dbReference type="InterPro" id="IPR011114">
    <property type="entry name" value="RuvA_C"/>
</dbReference>
<dbReference type="GO" id="GO:0048476">
    <property type="term" value="C:Holliday junction resolvase complex"/>
    <property type="evidence" value="ECO:0007669"/>
    <property type="project" value="UniProtKB-UniRule"/>
</dbReference>
<dbReference type="GO" id="GO:0006281">
    <property type="term" value="P:DNA repair"/>
    <property type="evidence" value="ECO:0007669"/>
    <property type="project" value="UniProtKB-UniRule"/>
</dbReference>
<keyword evidence="1 6" id="KW-0963">Cytoplasm</keyword>
<keyword evidence="10" id="KW-0347">Helicase</keyword>
<keyword evidence="3 6" id="KW-0238">DNA-binding</keyword>
<evidence type="ECO:0000259" key="9">
    <source>
        <dbReference type="Pfam" id="PF07499"/>
    </source>
</evidence>
<dbReference type="CDD" id="cd14332">
    <property type="entry name" value="UBA_RuvA_C"/>
    <property type="match status" value="1"/>
</dbReference>
<dbReference type="GO" id="GO:0006310">
    <property type="term" value="P:DNA recombination"/>
    <property type="evidence" value="ECO:0007669"/>
    <property type="project" value="UniProtKB-UniRule"/>
</dbReference>
<comment type="subunit">
    <text evidence="6">Homotetramer. Forms an RuvA(8)-RuvB(12)-Holliday junction (HJ) complex. HJ DNA is sandwiched between 2 RuvA tetramers; dsDNA enters through RuvA and exits via RuvB. An RuvB hexamer assembles on each DNA strand where it exits the tetramer. Each RuvB hexamer is contacted by two RuvA subunits (via domain III) on 2 adjacent RuvB subunits; this complex drives branch migration. In the full resolvosome a probable DNA-RuvA(4)-RuvB(12)-RuvC(2) complex forms which resolves the HJ.</text>
</comment>
<dbReference type="Gene3D" id="1.10.8.10">
    <property type="entry name" value="DNA helicase RuvA subunit, C-terminal domain"/>
    <property type="match status" value="1"/>
</dbReference>
<comment type="caution">
    <text evidence="6">Lacks conserved residue(s) required for the propagation of feature annotation.</text>
</comment>
<dbReference type="Gene3D" id="1.10.150.20">
    <property type="entry name" value="5' to 3' exonuclease, C-terminal subdomain"/>
    <property type="match status" value="1"/>
</dbReference>
<dbReference type="InterPro" id="IPR013849">
    <property type="entry name" value="DNA_helicase_Holl-junc_RuvA_I"/>
</dbReference>
<comment type="subcellular location">
    <subcellularLocation>
        <location evidence="6">Cytoplasm</location>
    </subcellularLocation>
</comment>
<evidence type="ECO:0000256" key="6">
    <source>
        <dbReference type="HAMAP-Rule" id="MF_00031"/>
    </source>
</evidence>
<dbReference type="HAMAP" id="MF_00031">
    <property type="entry name" value="DNA_HJ_migration_RuvA"/>
    <property type="match status" value="1"/>
</dbReference>
<keyword evidence="4 6" id="KW-0233">DNA recombination</keyword>
<feature type="domain" description="DNA helicase Holliday junction RuvA type" evidence="8">
    <location>
        <begin position="1"/>
        <end position="61"/>
    </location>
</feature>
<dbReference type="SUPFAM" id="SSF47781">
    <property type="entry name" value="RuvA domain 2-like"/>
    <property type="match status" value="1"/>
</dbReference>
<evidence type="ECO:0000256" key="3">
    <source>
        <dbReference type="ARBA" id="ARBA00023125"/>
    </source>
</evidence>
<evidence type="ECO:0000256" key="1">
    <source>
        <dbReference type="ARBA" id="ARBA00022490"/>
    </source>
</evidence>
<comment type="caution">
    <text evidence="10">The sequence shown here is derived from an EMBL/GenBank/DDBJ whole genome shotgun (WGS) entry which is preliminary data.</text>
</comment>
<evidence type="ECO:0000256" key="2">
    <source>
        <dbReference type="ARBA" id="ARBA00022763"/>
    </source>
</evidence>
<dbReference type="Gene3D" id="2.40.50.140">
    <property type="entry name" value="Nucleic acid-binding proteins"/>
    <property type="match status" value="1"/>
</dbReference>
<feature type="region of interest" description="Domain III" evidence="6">
    <location>
        <begin position="166"/>
        <end position="215"/>
    </location>
</feature>
<keyword evidence="10" id="KW-0067">ATP-binding</keyword>
<dbReference type="GO" id="GO:0000400">
    <property type="term" value="F:four-way junction DNA binding"/>
    <property type="evidence" value="ECO:0007669"/>
    <property type="project" value="UniProtKB-UniRule"/>
</dbReference>
<organism evidence="10 11">
    <name type="scientific">Maricaulis virginensis</name>
    <dbReference type="NCBI Taxonomy" id="144022"/>
    <lineage>
        <taxon>Bacteria</taxon>
        <taxon>Pseudomonadati</taxon>
        <taxon>Pseudomonadota</taxon>
        <taxon>Alphaproteobacteria</taxon>
        <taxon>Maricaulales</taxon>
        <taxon>Maricaulaceae</taxon>
        <taxon>Maricaulis</taxon>
    </lineage>
</organism>
<keyword evidence="10" id="KW-0378">Hydrolase</keyword>
<dbReference type="Pfam" id="PF07499">
    <property type="entry name" value="RuvA_C"/>
    <property type="match status" value="1"/>
</dbReference>
<proteinExistence type="inferred from homology"/>
<keyword evidence="2 6" id="KW-0227">DNA damage</keyword>
<keyword evidence="11" id="KW-1185">Reference proteome</keyword>
<dbReference type="Pfam" id="PF14520">
    <property type="entry name" value="HHH_5"/>
    <property type="match status" value="1"/>
</dbReference>
<accession>A0A9W6IMU3</accession>
<sequence>MIGMLKGIVEAVGADEAVIDVNGVGYLVGCASRTLSRLEPGQPVTLHIETHVREDAFRLFGFLEDIERAWFVHLQNIQGVGAKAAFAILDTVPVSEIANAAALGDKSTFARAKGVGPKLATRIATELKDKAPPQGRSFSIGLAPHAPETASGGTAPRKPETPAGGASREDAVSALTNLGYHESLARQAVATVLRDKGEDTPLNDVIRLSLKELAP</sequence>
<dbReference type="GO" id="GO:0009378">
    <property type="term" value="F:four-way junction helicase activity"/>
    <property type="evidence" value="ECO:0007669"/>
    <property type="project" value="InterPro"/>
</dbReference>
<dbReference type="SUPFAM" id="SSF46929">
    <property type="entry name" value="DNA helicase RuvA subunit, C-terminal domain"/>
    <property type="match status" value="1"/>
</dbReference>
<evidence type="ECO:0000313" key="10">
    <source>
        <dbReference type="EMBL" id="GLK51945.1"/>
    </source>
</evidence>
<keyword evidence="10" id="KW-0547">Nucleotide-binding</keyword>
<evidence type="ECO:0000256" key="5">
    <source>
        <dbReference type="ARBA" id="ARBA00023204"/>
    </source>
</evidence>
<dbReference type="InterPro" id="IPR000085">
    <property type="entry name" value="RuvA"/>
</dbReference>
<dbReference type="InterPro" id="IPR012340">
    <property type="entry name" value="NA-bd_OB-fold"/>
</dbReference>
<protein>
    <recommendedName>
        <fullName evidence="6">Holliday junction branch migration complex subunit RuvA</fullName>
    </recommendedName>
</protein>
<keyword evidence="5 6" id="KW-0234">DNA repair</keyword>
<comment type="function">
    <text evidence="6">The RuvA-RuvB-RuvC complex processes Holliday junction (HJ) DNA during genetic recombination and DNA repair, while the RuvA-RuvB complex plays an important role in the rescue of blocked DNA replication forks via replication fork reversal (RFR). RuvA specifically binds to HJ cruciform DNA, conferring on it an open structure. The RuvB hexamer acts as an ATP-dependent pump, pulling dsDNA into and through the RuvAB complex. HJ branch migration allows RuvC to scan DNA until it finds its consensus sequence, where it cleaves and resolves the cruciform DNA.</text>
</comment>
<dbReference type="GO" id="GO:0005737">
    <property type="term" value="C:cytoplasm"/>
    <property type="evidence" value="ECO:0007669"/>
    <property type="project" value="UniProtKB-SubCell"/>
</dbReference>
<dbReference type="RefSeq" id="WP_271186308.1">
    <property type="nucleotide sequence ID" value="NZ_BSFE01000003.1"/>
</dbReference>
<evidence type="ECO:0000259" key="8">
    <source>
        <dbReference type="Pfam" id="PF01330"/>
    </source>
</evidence>
<evidence type="ECO:0000256" key="7">
    <source>
        <dbReference type="SAM" id="MobiDB-lite"/>
    </source>
</evidence>
<dbReference type="Pfam" id="PF01330">
    <property type="entry name" value="RuvA_N"/>
    <property type="match status" value="1"/>
</dbReference>
<evidence type="ECO:0000256" key="4">
    <source>
        <dbReference type="ARBA" id="ARBA00023172"/>
    </source>
</evidence>
<comment type="domain">
    <text evidence="6">Has three domains with a flexible linker between the domains II and III and assumes an 'L' shape. Domain III is highly mobile and contacts RuvB.</text>
</comment>
<gene>
    <name evidence="6 10" type="primary">ruvA</name>
    <name evidence="10" type="ORF">GCM10017621_14530</name>
</gene>
<dbReference type="Proteomes" id="UP001143486">
    <property type="component" value="Unassembled WGS sequence"/>
</dbReference>
<reference evidence="10" key="1">
    <citation type="journal article" date="2014" name="Int. J. Syst. Evol. Microbiol.">
        <title>Complete genome sequence of Corynebacterium casei LMG S-19264T (=DSM 44701T), isolated from a smear-ripened cheese.</title>
        <authorList>
            <consortium name="US DOE Joint Genome Institute (JGI-PGF)"/>
            <person name="Walter F."/>
            <person name="Albersmeier A."/>
            <person name="Kalinowski J."/>
            <person name="Ruckert C."/>
        </authorList>
    </citation>
    <scope>NUCLEOTIDE SEQUENCE</scope>
    <source>
        <strain evidence="10">VKM B-1513</strain>
    </source>
</reference>
<evidence type="ECO:0000313" key="11">
    <source>
        <dbReference type="Proteomes" id="UP001143486"/>
    </source>
</evidence>
<dbReference type="AlphaFoldDB" id="A0A9W6IMU3"/>